<dbReference type="Proteomes" id="UP000015103">
    <property type="component" value="Unassembled WGS sequence"/>
</dbReference>
<evidence type="ECO:0000313" key="8">
    <source>
        <dbReference type="Proteomes" id="UP000015103"/>
    </source>
</evidence>
<feature type="domain" description="CWH43-like N-terminal" evidence="6">
    <location>
        <begin position="8"/>
        <end position="233"/>
    </location>
</feature>
<dbReference type="EnsemblMetazoa" id="RPRC005192-RA">
    <property type="protein sequence ID" value="RPRC005192-PA"/>
    <property type="gene ID" value="RPRC005192"/>
</dbReference>
<dbReference type="GO" id="GO:0012505">
    <property type="term" value="C:endomembrane system"/>
    <property type="evidence" value="ECO:0007669"/>
    <property type="project" value="UniProtKB-SubCell"/>
</dbReference>
<evidence type="ECO:0000256" key="4">
    <source>
        <dbReference type="ARBA" id="ARBA00022989"/>
    </source>
</evidence>
<proteinExistence type="inferred from homology"/>
<name>T1HMB8_RHOPR</name>
<dbReference type="OMA" id="EWILINI"/>
<evidence type="ECO:0000259" key="6">
    <source>
        <dbReference type="Pfam" id="PF10277"/>
    </source>
</evidence>
<evidence type="ECO:0000256" key="2">
    <source>
        <dbReference type="ARBA" id="ARBA00006565"/>
    </source>
</evidence>
<protein>
    <recommendedName>
        <fullName evidence="6">CWH43-like N-terminal domain-containing protein</fullName>
    </recommendedName>
</protein>
<dbReference type="VEuPathDB" id="VectorBase:RPRC005192"/>
<dbReference type="InterPro" id="IPR019402">
    <property type="entry name" value="CWH43_N"/>
</dbReference>
<sequence>MAKKKHLHILPTLVCLVCPLTFVITFIVAWQMGHVSLAFPYISDTGNYAPESCIFSQLLNITSMLLALCVYIRYLQVKQFANFRSTIGHRLSANNVATLLGYLSCLGMDIVANFQVKYVWQIHYIGACLCFIGGTVYFIFQTFFSYYLSKKFDSGFVFYARSILCFLSVLMTIAAIVPGVVSGYYYTGDPNQETHWRPEDGGYILHIISTGSEWILALTQCILVLTFLPEFKNIHLFSPKLKVICKTDWNFFQLKALTTRKRSRPEFLKKKKKQAKPCSALYKRDLYILFYLECEDLMDEEREDLMDQVPRYTYNWT</sequence>
<evidence type="ECO:0000256" key="5">
    <source>
        <dbReference type="ARBA" id="ARBA00023136"/>
    </source>
</evidence>
<evidence type="ECO:0000313" key="7">
    <source>
        <dbReference type="EnsemblMetazoa" id="RPRC005192-PA"/>
    </source>
</evidence>
<dbReference type="PANTHER" id="PTHR21324">
    <property type="entry name" value="FASTING-INDUCIBLE INTEGRAL MEMBRANE PROTEIN TM6P1-RELATED"/>
    <property type="match status" value="1"/>
</dbReference>
<evidence type="ECO:0000256" key="3">
    <source>
        <dbReference type="ARBA" id="ARBA00022692"/>
    </source>
</evidence>
<evidence type="ECO:0000256" key="1">
    <source>
        <dbReference type="ARBA" id="ARBA00004127"/>
    </source>
</evidence>
<dbReference type="EMBL" id="ACPB03001265">
    <property type="status" value="NOT_ANNOTATED_CDS"/>
    <property type="molecule type" value="Genomic_DNA"/>
</dbReference>
<dbReference type="Pfam" id="PF10277">
    <property type="entry name" value="Frag1"/>
    <property type="match status" value="1"/>
</dbReference>
<dbReference type="InterPro" id="IPR050911">
    <property type="entry name" value="DRAM/TMEM150_Autophagy_Mod"/>
</dbReference>
<dbReference type="eggNOG" id="KOG4320">
    <property type="taxonomic scope" value="Eukaryota"/>
</dbReference>
<comment type="similarity">
    <text evidence="2">Belongs to the DRAM/TMEM150 family.</text>
</comment>
<dbReference type="HOGENOM" id="CLU_059992_2_2_1"/>
<dbReference type="PANTHER" id="PTHR21324:SF2">
    <property type="entry name" value="EG:22E5.9 PROTEIN"/>
    <property type="match status" value="1"/>
</dbReference>
<reference evidence="7" key="1">
    <citation type="submission" date="2015-05" db="UniProtKB">
        <authorList>
            <consortium name="EnsemblMetazoa"/>
        </authorList>
    </citation>
    <scope>IDENTIFICATION</scope>
</reference>
<dbReference type="AlphaFoldDB" id="T1HMB8"/>
<keyword evidence="3" id="KW-0812">Transmembrane</keyword>
<comment type="subcellular location">
    <subcellularLocation>
        <location evidence="1">Endomembrane system</location>
        <topology evidence="1">Multi-pass membrane protein</topology>
    </subcellularLocation>
</comment>
<organism evidence="7 8">
    <name type="scientific">Rhodnius prolixus</name>
    <name type="common">Triatomid bug</name>
    <dbReference type="NCBI Taxonomy" id="13249"/>
    <lineage>
        <taxon>Eukaryota</taxon>
        <taxon>Metazoa</taxon>
        <taxon>Ecdysozoa</taxon>
        <taxon>Arthropoda</taxon>
        <taxon>Hexapoda</taxon>
        <taxon>Insecta</taxon>
        <taxon>Pterygota</taxon>
        <taxon>Neoptera</taxon>
        <taxon>Paraneoptera</taxon>
        <taxon>Hemiptera</taxon>
        <taxon>Heteroptera</taxon>
        <taxon>Panheteroptera</taxon>
        <taxon>Cimicomorpha</taxon>
        <taxon>Reduviidae</taxon>
        <taxon>Triatominae</taxon>
        <taxon>Rhodnius</taxon>
    </lineage>
</organism>
<accession>T1HMB8</accession>
<keyword evidence="8" id="KW-1185">Reference proteome</keyword>
<keyword evidence="5" id="KW-0472">Membrane</keyword>
<keyword evidence="4" id="KW-1133">Transmembrane helix</keyword>
<dbReference type="InParanoid" id="T1HMB8"/>